<dbReference type="AlphaFoldDB" id="A0A2G4YPZ8"/>
<dbReference type="SUPFAM" id="SSF52402">
    <property type="entry name" value="Adenine nucleotide alpha hydrolases-like"/>
    <property type="match status" value="1"/>
</dbReference>
<dbReference type="InParanoid" id="A0A2G4YPZ8"/>
<evidence type="ECO:0008006" key="3">
    <source>
        <dbReference type="Google" id="ProtNLM"/>
    </source>
</evidence>
<dbReference type="RefSeq" id="WP_099473313.1">
    <property type="nucleotide sequence ID" value="NZ_CP041025.1"/>
</dbReference>
<organism evidence="1 2">
    <name type="scientific">Paremcibacter congregatus</name>
    <dbReference type="NCBI Taxonomy" id="2043170"/>
    <lineage>
        <taxon>Bacteria</taxon>
        <taxon>Pseudomonadati</taxon>
        <taxon>Pseudomonadota</taxon>
        <taxon>Alphaproteobacteria</taxon>
        <taxon>Emcibacterales</taxon>
        <taxon>Emcibacteraceae</taxon>
        <taxon>Paremcibacter</taxon>
    </lineage>
</organism>
<reference evidence="1 2" key="1">
    <citation type="submission" date="2017-10" db="EMBL/GenBank/DDBJ databases">
        <title>Frigbacter circumglobatus gen. nov. sp. nov., isolated from sediment cultured in situ.</title>
        <authorList>
            <person name="Zhao Z."/>
        </authorList>
    </citation>
    <scope>NUCLEOTIDE SEQUENCE [LARGE SCALE GENOMIC DNA]</scope>
    <source>
        <strain evidence="1 2">ZYL</strain>
    </source>
</reference>
<accession>A0A2G4YPZ8</accession>
<gene>
    <name evidence="1" type="ORF">CRD36_11335</name>
</gene>
<evidence type="ECO:0000313" key="1">
    <source>
        <dbReference type="EMBL" id="PHZ84403.1"/>
    </source>
</evidence>
<sequence length="578" mass="64578">MGDFTLHHRKNAPADRIDAARQCLASQGSHDPILRLHDSYEIAFYPKQLSATSNVITTDNGDFCGSSGTFIYNGQMGPSALKALLNDFSPEKYRPGDYNGIFTVILQKAGRLFLLTDPLGGNRVYQNSDASFWSSSFLAAATASQKLTPNPQAIYEYAFQETTYGQDTVFHEVTSLDAQRLFEFTPDGLKALPKPLSLQFDTSPRPTADLVEETAEMLKASVRPVAQTYGDRIRTALSGGYDSRLMLALLQEAGVTPGVYVYGPPDSLDVQVARTIAAGEGFPLDHTDKSTHLTPPPEVYPDVVQDNFFALDGLPGESIFDFGANMATRRARAGGQHMIFNGGGGEIFRNFFYLPEHPLTGGRFTVSDLINSFYSRYRPCIGGPAFKEADYRAALHDKIQTALGATCNKLSRAQVEYAYPAFRLRYWTCRDNNNNSRLGDYLTPFISHQMIQQALRLPRAPKNHGYFQAALIKAISPALAAYPSDYGYAFDQPVPTKTKFKNLLTYYRPTSLRRYSYALQHRMADVTIPATLNPAYLRDIFPDDLRYMQDYFTMDQVKDPGLRARILSMEYLFSHFAL</sequence>
<evidence type="ECO:0000313" key="2">
    <source>
        <dbReference type="Proteomes" id="UP000229730"/>
    </source>
</evidence>
<dbReference type="Proteomes" id="UP000229730">
    <property type="component" value="Unassembled WGS sequence"/>
</dbReference>
<dbReference type="OrthoDB" id="6287162at2"/>
<proteinExistence type="predicted"/>
<keyword evidence="2" id="KW-1185">Reference proteome</keyword>
<dbReference type="InterPro" id="IPR014729">
    <property type="entry name" value="Rossmann-like_a/b/a_fold"/>
</dbReference>
<protein>
    <recommendedName>
        <fullName evidence="3">Asparagine synthetase domain-containing protein</fullName>
    </recommendedName>
</protein>
<dbReference type="Gene3D" id="3.40.50.620">
    <property type="entry name" value="HUPs"/>
    <property type="match status" value="1"/>
</dbReference>
<comment type="caution">
    <text evidence="1">The sequence shown here is derived from an EMBL/GenBank/DDBJ whole genome shotgun (WGS) entry which is preliminary data.</text>
</comment>
<dbReference type="EMBL" id="PDEM01000024">
    <property type="protein sequence ID" value="PHZ84403.1"/>
    <property type="molecule type" value="Genomic_DNA"/>
</dbReference>
<name>A0A2G4YPZ8_9PROT</name>